<evidence type="ECO:0000256" key="1">
    <source>
        <dbReference type="ARBA" id="ARBA00004123"/>
    </source>
</evidence>
<dbReference type="AlphaFoldDB" id="A0A5N5SI43"/>
<feature type="domain" description="C2H2-type" evidence="14">
    <location>
        <begin position="460"/>
        <end position="483"/>
    </location>
</feature>
<dbReference type="Pfam" id="PF00096">
    <property type="entry name" value="zf-C2H2"/>
    <property type="match status" value="3"/>
</dbReference>
<dbReference type="InterPro" id="IPR011333">
    <property type="entry name" value="SKP1/BTB/POZ_sf"/>
</dbReference>
<dbReference type="GO" id="GO:0000981">
    <property type="term" value="F:DNA-binding transcription factor activity, RNA polymerase II-specific"/>
    <property type="evidence" value="ECO:0007669"/>
    <property type="project" value="TreeGrafter"/>
</dbReference>
<feature type="domain" description="C2H2-type" evidence="14">
    <location>
        <begin position="432"/>
        <end position="459"/>
    </location>
</feature>
<feature type="region of interest" description="Disordered" evidence="12">
    <location>
        <begin position="116"/>
        <end position="173"/>
    </location>
</feature>
<dbReference type="FunFam" id="3.30.160.60:FF:001156">
    <property type="entry name" value="Zinc finger protein 407"/>
    <property type="match status" value="1"/>
</dbReference>
<dbReference type="InterPro" id="IPR036236">
    <property type="entry name" value="Znf_C2H2_sf"/>
</dbReference>
<dbReference type="PANTHER" id="PTHR24394:SF29">
    <property type="entry name" value="MYONEURIN"/>
    <property type="match status" value="1"/>
</dbReference>
<comment type="caution">
    <text evidence="15">The sequence shown here is derived from an EMBL/GenBank/DDBJ whole genome shotgun (WGS) entry which is preliminary data.</text>
</comment>
<dbReference type="OrthoDB" id="8922241at2759"/>
<dbReference type="EMBL" id="SEYY01024844">
    <property type="protein sequence ID" value="KAB7493844.1"/>
    <property type="molecule type" value="Genomic_DNA"/>
</dbReference>
<dbReference type="PROSITE" id="PS00028">
    <property type="entry name" value="ZINC_FINGER_C2H2_1"/>
    <property type="match status" value="2"/>
</dbReference>
<evidence type="ECO:0000256" key="4">
    <source>
        <dbReference type="ARBA" id="ARBA00022737"/>
    </source>
</evidence>
<evidence type="ECO:0000259" key="14">
    <source>
        <dbReference type="PROSITE" id="PS50157"/>
    </source>
</evidence>
<feature type="domain" description="C2H2-type" evidence="14">
    <location>
        <begin position="351"/>
        <end position="378"/>
    </location>
</feature>
<keyword evidence="10" id="KW-0539">Nucleus</keyword>
<evidence type="ECO:0000256" key="7">
    <source>
        <dbReference type="ARBA" id="ARBA00023015"/>
    </source>
</evidence>
<evidence type="ECO:0000256" key="6">
    <source>
        <dbReference type="ARBA" id="ARBA00022833"/>
    </source>
</evidence>
<keyword evidence="16" id="KW-1185">Reference proteome</keyword>
<reference evidence="15 16" key="1">
    <citation type="journal article" date="2019" name="PLoS Biol.">
        <title>Sex chromosomes control vertical transmission of feminizing Wolbachia symbionts in an isopod.</title>
        <authorList>
            <person name="Becking T."/>
            <person name="Chebbi M.A."/>
            <person name="Giraud I."/>
            <person name="Moumen B."/>
            <person name="Laverre T."/>
            <person name="Caubet Y."/>
            <person name="Peccoud J."/>
            <person name="Gilbert C."/>
            <person name="Cordaux R."/>
        </authorList>
    </citation>
    <scope>NUCLEOTIDE SEQUENCE [LARGE SCALE GENOMIC DNA]</scope>
    <source>
        <strain evidence="15">ANa2</strain>
        <tissue evidence="15">Whole body excluding digestive tract and cuticle</tissue>
    </source>
</reference>
<evidence type="ECO:0000256" key="8">
    <source>
        <dbReference type="ARBA" id="ARBA00023125"/>
    </source>
</evidence>
<feature type="region of interest" description="Disordered" evidence="12">
    <location>
        <begin position="476"/>
        <end position="498"/>
    </location>
</feature>
<keyword evidence="8" id="KW-0238">DNA-binding</keyword>
<dbReference type="PROSITE" id="PS50097">
    <property type="entry name" value="BTB"/>
    <property type="match status" value="1"/>
</dbReference>
<dbReference type="Gene3D" id="3.30.710.10">
    <property type="entry name" value="Potassium Channel Kv1.1, Chain A"/>
    <property type="match status" value="1"/>
</dbReference>
<accession>A0A5N5SI43</accession>
<dbReference type="InterPro" id="IPR013087">
    <property type="entry name" value="Znf_C2H2_type"/>
</dbReference>
<dbReference type="InterPro" id="IPR000210">
    <property type="entry name" value="BTB/POZ_dom"/>
</dbReference>
<feature type="region of interest" description="Disordered" evidence="12">
    <location>
        <begin position="513"/>
        <end position="532"/>
    </location>
</feature>
<dbReference type="SMART" id="SM00355">
    <property type="entry name" value="ZnF_C2H2"/>
    <property type="match status" value="8"/>
</dbReference>
<dbReference type="Pfam" id="PF00651">
    <property type="entry name" value="BTB"/>
    <property type="match status" value="1"/>
</dbReference>
<feature type="compositionally biased region" description="Basic and acidic residues" evidence="12">
    <location>
        <begin position="140"/>
        <end position="151"/>
    </location>
</feature>
<feature type="domain" description="C2H2-type" evidence="14">
    <location>
        <begin position="572"/>
        <end position="600"/>
    </location>
</feature>
<evidence type="ECO:0000313" key="16">
    <source>
        <dbReference type="Proteomes" id="UP000326759"/>
    </source>
</evidence>
<evidence type="ECO:0000256" key="2">
    <source>
        <dbReference type="ARBA" id="ARBA00006991"/>
    </source>
</evidence>
<comment type="subcellular location">
    <subcellularLocation>
        <location evidence="1">Nucleus</location>
    </subcellularLocation>
</comment>
<evidence type="ECO:0000256" key="10">
    <source>
        <dbReference type="ARBA" id="ARBA00023242"/>
    </source>
</evidence>
<evidence type="ECO:0000256" key="9">
    <source>
        <dbReference type="ARBA" id="ARBA00023163"/>
    </source>
</evidence>
<dbReference type="SUPFAM" id="SSF57667">
    <property type="entry name" value="beta-beta-alpha zinc fingers"/>
    <property type="match status" value="4"/>
</dbReference>
<dbReference type="PANTHER" id="PTHR24394">
    <property type="entry name" value="ZINC FINGER PROTEIN"/>
    <property type="match status" value="1"/>
</dbReference>
<keyword evidence="7" id="KW-0805">Transcription regulation</keyword>
<evidence type="ECO:0000256" key="5">
    <source>
        <dbReference type="ARBA" id="ARBA00022771"/>
    </source>
</evidence>
<protein>
    <submittedName>
        <fullName evidence="15">Zinc finger protein</fullName>
    </submittedName>
</protein>
<dbReference type="Gene3D" id="3.30.160.60">
    <property type="entry name" value="Classic Zinc Finger"/>
    <property type="match status" value="8"/>
</dbReference>
<dbReference type="GO" id="GO:0005634">
    <property type="term" value="C:nucleus"/>
    <property type="evidence" value="ECO:0007669"/>
    <property type="project" value="UniProtKB-SubCell"/>
</dbReference>
<evidence type="ECO:0000259" key="13">
    <source>
        <dbReference type="PROSITE" id="PS50097"/>
    </source>
</evidence>
<evidence type="ECO:0000313" key="15">
    <source>
        <dbReference type="EMBL" id="KAB7493844.1"/>
    </source>
</evidence>
<dbReference type="FunFam" id="3.30.160.60:FF:000446">
    <property type="entry name" value="Zinc finger protein"/>
    <property type="match status" value="3"/>
</dbReference>
<dbReference type="GO" id="GO:0008270">
    <property type="term" value="F:zinc ion binding"/>
    <property type="evidence" value="ECO:0007669"/>
    <property type="project" value="UniProtKB-KW"/>
</dbReference>
<dbReference type="SUPFAM" id="SSF54695">
    <property type="entry name" value="POZ domain"/>
    <property type="match status" value="1"/>
</dbReference>
<feature type="domain" description="BTB" evidence="13">
    <location>
        <begin position="31"/>
        <end position="96"/>
    </location>
</feature>
<keyword evidence="5 11" id="KW-0863">Zinc-finger</keyword>
<feature type="region of interest" description="Disordered" evidence="12">
    <location>
        <begin position="265"/>
        <end position="320"/>
    </location>
</feature>
<organism evidence="15 16">
    <name type="scientific">Armadillidium nasatum</name>
    <dbReference type="NCBI Taxonomy" id="96803"/>
    <lineage>
        <taxon>Eukaryota</taxon>
        <taxon>Metazoa</taxon>
        <taxon>Ecdysozoa</taxon>
        <taxon>Arthropoda</taxon>
        <taxon>Crustacea</taxon>
        <taxon>Multicrustacea</taxon>
        <taxon>Malacostraca</taxon>
        <taxon>Eumalacostraca</taxon>
        <taxon>Peracarida</taxon>
        <taxon>Isopoda</taxon>
        <taxon>Oniscidea</taxon>
        <taxon>Crinocheta</taxon>
        <taxon>Armadillidiidae</taxon>
        <taxon>Armadillidium</taxon>
    </lineage>
</organism>
<comment type="similarity">
    <text evidence="2">Belongs to the krueppel C2H2-type zinc-finger protein family.</text>
</comment>
<keyword evidence="3" id="KW-0479">Metal-binding</keyword>
<keyword evidence="4" id="KW-0677">Repeat</keyword>
<dbReference type="Proteomes" id="UP000326759">
    <property type="component" value="Unassembled WGS sequence"/>
</dbReference>
<dbReference type="PROSITE" id="PS50157">
    <property type="entry name" value="ZINC_FINGER_C2H2_2"/>
    <property type="match status" value="7"/>
</dbReference>
<keyword evidence="6" id="KW-0862">Zinc</keyword>
<feature type="compositionally biased region" description="Polar residues" evidence="12">
    <location>
        <begin position="276"/>
        <end position="294"/>
    </location>
</feature>
<feature type="domain" description="C2H2-type" evidence="14">
    <location>
        <begin position="379"/>
        <end position="407"/>
    </location>
</feature>
<feature type="domain" description="C2H2-type" evidence="14">
    <location>
        <begin position="669"/>
        <end position="696"/>
    </location>
</feature>
<name>A0A5N5SI43_9CRUS</name>
<evidence type="ECO:0000256" key="11">
    <source>
        <dbReference type="PROSITE-ProRule" id="PRU00042"/>
    </source>
</evidence>
<proteinExistence type="inferred from homology"/>
<feature type="domain" description="C2H2-type" evidence="14">
    <location>
        <begin position="544"/>
        <end position="571"/>
    </location>
</feature>
<sequence length="723" mass="82607">MDGGLLSLKWNNHRSSFIHMLSSLRKKDTYCDVTLACDGKFYSSHKLVLSTCSEYFQEMFQHTECKHPIIVLKDMRSEDLESLLNYMYVGEVNILQEHLSTLIKAAECLKIKGLAVPDDPPGDKRSNNSDFNPDSKRRRMDSDYHKQKDTSRSQPHKSAKSPERLYKSGACSSSDDAFTSQKEQFTCDSQNYGYNSQHNVTDNFGSDTTTINKGKELVGESTFMKEEEPPVFIKQEPSDNVIDLEVEDSKEGILQSSHSVFTDTLSQVDSSKPDNVESSDTQNIWGSESQSSDSYPPYDGDNPVSVNEKDGQNESDVWNVPSTLKDSWSRQVNVSFKSISNAAPPKNIVIHHCSYCSYSGKDKTNFKKHLRIHTGEKPYICSFCPYRSSQSTNLKSHIRNKHSNDQNKAREEDLSIDAEEGLSFPPYSRSSHVCPVCHYVARDKTNLRKHIFTHTGEKPFNCNLCDYKTTQSSNLHSHVRRKHPTGWKGGNDEFPQEDSTVLTENIPWKVEGQDSSDDWDETYPGGESERTYRSNNHHSTITRYECSICYKVFDHKGNYRKHLRTHTGERPFGCHLCHYSAAQKGNLQSHIKRIHIRHVPKQENMLQAKVHSKRILKSRSNEYGNLSSIQCKDAALLMEEEQTSGSCSTFLKDSQEMGLAMVKFPKKNFVCPTCNKMFPHKGNFRKHLQTHTGEKPFLCTLCNYRGTQKIHVLVHMKKIHKRS</sequence>
<keyword evidence="9" id="KW-0804">Transcription</keyword>
<dbReference type="GO" id="GO:0003677">
    <property type="term" value="F:DNA binding"/>
    <property type="evidence" value="ECO:0007669"/>
    <property type="project" value="UniProtKB-KW"/>
</dbReference>
<evidence type="ECO:0000256" key="12">
    <source>
        <dbReference type="SAM" id="MobiDB-lite"/>
    </source>
</evidence>
<dbReference type="CDD" id="cd18315">
    <property type="entry name" value="BTB_POZ_BAB-like"/>
    <property type="match status" value="1"/>
</dbReference>
<dbReference type="SMART" id="SM00225">
    <property type="entry name" value="BTB"/>
    <property type="match status" value="1"/>
</dbReference>
<dbReference type="FunFam" id="3.30.160.60:FF:000145">
    <property type="entry name" value="Zinc finger protein 574"/>
    <property type="match status" value="1"/>
</dbReference>
<evidence type="ECO:0000256" key="3">
    <source>
        <dbReference type="ARBA" id="ARBA00022723"/>
    </source>
</evidence>
<gene>
    <name evidence="15" type="ORF">Anas_06727</name>
</gene>